<feature type="transmembrane region" description="Helical" evidence="6">
    <location>
        <begin position="347"/>
        <end position="364"/>
    </location>
</feature>
<feature type="transmembrane region" description="Helical" evidence="6">
    <location>
        <begin position="370"/>
        <end position="389"/>
    </location>
</feature>
<feature type="transmembrane region" description="Helical" evidence="6">
    <location>
        <begin position="305"/>
        <end position="326"/>
    </location>
</feature>
<evidence type="ECO:0000256" key="6">
    <source>
        <dbReference type="SAM" id="Phobius"/>
    </source>
</evidence>
<evidence type="ECO:0000256" key="3">
    <source>
        <dbReference type="ARBA" id="ARBA00022692"/>
    </source>
</evidence>
<evidence type="ECO:0000256" key="5">
    <source>
        <dbReference type="ARBA" id="ARBA00023136"/>
    </source>
</evidence>
<dbReference type="PANTHER" id="PTHR23513">
    <property type="entry name" value="INTEGRAL MEMBRANE EFFLUX PROTEIN-RELATED"/>
    <property type="match status" value="1"/>
</dbReference>
<dbReference type="InterPro" id="IPR011701">
    <property type="entry name" value="MFS"/>
</dbReference>
<dbReference type="PRINTS" id="PR01988">
    <property type="entry name" value="EXPORTERBACE"/>
</dbReference>
<dbReference type="PANTHER" id="PTHR23513:SF6">
    <property type="entry name" value="MAJOR FACILITATOR SUPERFAMILY ASSOCIATED DOMAIN-CONTAINING PROTEIN"/>
    <property type="match status" value="1"/>
</dbReference>
<dbReference type="Proteomes" id="UP001501578">
    <property type="component" value="Unassembled WGS sequence"/>
</dbReference>
<feature type="transmembrane region" description="Helical" evidence="6">
    <location>
        <begin position="217"/>
        <end position="241"/>
    </location>
</feature>
<keyword evidence="5 6" id="KW-0472">Membrane</keyword>
<evidence type="ECO:0000256" key="2">
    <source>
        <dbReference type="ARBA" id="ARBA00022475"/>
    </source>
</evidence>
<reference evidence="7 8" key="1">
    <citation type="journal article" date="2019" name="Int. J. Syst. Evol. Microbiol.">
        <title>The Global Catalogue of Microorganisms (GCM) 10K type strain sequencing project: providing services to taxonomists for standard genome sequencing and annotation.</title>
        <authorList>
            <consortium name="The Broad Institute Genomics Platform"/>
            <consortium name="The Broad Institute Genome Sequencing Center for Infectious Disease"/>
            <person name="Wu L."/>
            <person name="Ma J."/>
        </authorList>
    </citation>
    <scope>NUCLEOTIDE SEQUENCE [LARGE SCALE GENOMIC DNA]</scope>
    <source>
        <strain evidence="7 8">JCM 11136</strain>
    </source>
</reference>
<dbReference type="Gene3D" id="1.20.1250.20">
    <property type="entry name" value="MFS general substrate transporter like domains"/>
    <property type="match status" value="1"/>
</dbReference>
<organism evidence="7 8">
    <name type="scientific">Nonomuraea longicatena</name>
    <dbReference type="NCBI Taxonomy" id="83682"/>
    <lineage>
        <taxon>Bacteria</taxon>
        <taxon>Bacillati</taxon>
        <taxon>Actinomycetota</taxon>
        <taxon>Actinomycetes</taxon>
        <taxon>Streptosporangiales</taxon>
        <taxon>Streptosporangiaceae</taxon>
        <taxon>Nonomuraea</taxon>
    </lineage>
</organism>
<protein>
    <submittedName>
        <fullName evidence="7">MFS transporter</fullName>
    </submittedName>
</protein>
<feature type="transmembrane region" description="Helical" evidence="6">
    <location>
        <begin position="280"/>
        <end position="299"/>
    </location>
</feature>
<feature type="transmembrane region" description="Helical" evidence="6">
    <location>
        <begin position="12"/>
        <end position="35"/>
    </location>
</feature>
<dbReference type="Pfam" id="PF07690">
    <property type="entry name" value="MFS_1"/>
    <property type="match status" value="1"/>
</dbReference>
<name>A0ABN1P3G9_9ACTN</name>
<keyword evidence="4 6" id="KW-1133">Transmembrane helix</keyword>
<dbReference type="EMBL" id="BAAAHQ010000008">
    <property type="protein sequence ID" value="GAA0922063.1"/>
    <property type="molecule type" value="Genomic_DNA"/>
</dbReference>
<feature type="transmembrane region" description="Helical" evidence="6">
    <location>
        <begin position="71"/>
        <end position="94"/>
    </location>
</feature>
<dbReference type="RefSeq" id="WP_343949576.1">
    <property type="nucleotide sequence ID" value="NZ_BAAAHQ010000008.1"/>
</dbReference>
<evidence type="ECO:0000256" key="4">
    <source>
        <dbReference type="ARBA" id="ARBA00022989"/>
    </source>
</evidence>
<gene>
    <name evidence="7" type="ORF">GCM10009560_21230</name>
</gene>
<dbReference type="InterPro" id="IPR022324">
    <property type="entry name" value="Bacilysin_exporter_BacE_put"/>
</dbReference>
<sequence length="402" mass="41979">MRSDFARFATANAITQLGTQVTLIALPLAAVLTLGADPFELGLLTAAETAAFLLVGLPAGVWVDRLRRRPVLIWADVVRGLALLTVPVAAWYGVLSLWQLYAVALVIGFGTVFFDIAHMSFLPAVVGRDRLEGGNSVLEVTGRTATLAGPGIGGALVQWLTAPVALFLDAVSYLLSGLLLSRVRAEESPAEGGRGHLRREIAEGIAYVRREPVLRTVAVLGALVQLGNGMWAVGAPLFLVGELELGAGAYGLMLSISALGGLAGAALAPRAVARYGTGRTMAASAGATCVLYPPIALTGGDWRLGLFPVFLTAVALSSVVFGITQLSYRQRTTPEHLLGRVNASMRFLMWSALPLGGLAGGALGEWAGAQAVFVAATLVCGLAYLPAAWSRAVRKLDPATDR</sequence>
<feature type="transmembrane region" description="Helical" evidence="6">
    <location>
        <begin position="247"/>
        <end position="268"/>
    </location>
</feature>
<accession>A0ABN1P3G9</accession>
<keyword evidence="2" id="KW-1003">Cell membrane</keyword>
<comment type="subcellular location">
    <subcellularLocation>
        <location evidence="1">Cell membrane</location>
        <topology evidence="1">Multi-pass membrane protein</topology>
    </subcellularLocation>
</comment>
<proteinExistence type="predicted"/>
<evidence type="ECO:0000256" key="1">
    <source>
        <dbReference type="ARBA" id="ARBA00004651"/>
    </source>
</evidence>
<evidence type="ECO:0000313" key="8">
    <source>
        <dbReference type="Proteomes" id="UP001501578"/>
    </source>
</evidence>
<comment type="caution">
    <text evidence="7">The sequence shown here is derived from an EMBL/GenBank/DDBJ whole genome shotgun (WGS) entry which is preliminary data.</text>
</comment>
<feature type="transmembrane region" description="Helical" evidence="6">
    <location>
        <begin position="41"/>
        <end position="64"/>
    </location>
</feature>
<dbReference type="InterPro" id="IPR036259">
    <property type="entry name" value="MFS_trans_sf"/>
</dbReference>
<dbReference type="CDD" id="cd06173">
    <property type="entry name" value="MFS_MefA_like"/>
    <property type="match status" value="1"/>
</dbReference>
<dbReference type="SUPFAM" id="SSF103473">
    <property type="entry name" value="MFS general substrate transporter"/>
    <property type="match status" value="1"/>
</dbReference>
<evidence type="ECO:0000313" key="7">
    <source>
        <dbReference type="EMBL" id="GAA0922063.1"/>
    </source>
</evidence>
<keyword evidence="3 6" id="KW-0812">Transmembrane</keyword>
<feature type="transmembrane region" description="Helical" evidence="6">
    <location>
        <begin position="100"/>
        <end position="122"/>
    </location>
</feature>
<keyword evidence="8" id="KW-1185">Reference proteome</keyword>